<keyword evidence="1" id="KW-0812">Transmembrane</keyword>
<proteinExistence type="predicted"/>
<dbReference type="EMBL" id="CP047166">
    <property type="protein sequence ID" value="QRF66492.1"/>
    <property type="molecule type" value="Genomic_DNA"/>
</dbReference>
<evidence type="ECO:0000256" key="1">
    <source>
        <dbReference type="SAM" id="Phobius"/>
    </source>
</evidence>
<gene>
    <name evidence="2" type="ORF">GQA70_09330</name>
</gene>
<keyword evidence="3" id="KW-1185">Reference proteome</keyword>
<protein>
    <submittedName>
        <fullName evidence="2">Uncharacterized protein</fullName>
    </submittedName>
</protein>
<evidence type="ECO:0000313" key="2">
    <source>
        <dbReference type="EMBL" id="QRF66492.1"/>
    </source>
</evidence>
<name>A0ABX7FAV0_9RHOB</name>
<accession>A0ABX7FAV0</accession>
<feature type="transmembrane region" description="Helical" evidence="1">
    <location>
        <begin position="26"/>
        <end position="44"/>
    </location>
</feature>
<dbReference type="Proteomes" id="UP000596387">
    <property type="component" value="Chromosome"/>
</dbReference>
<organism evidence="2 3">
    <name type="scientific">Ponticoccus alexandrii</name>
    <dbReference type="NCBI Taxonomy" id="1943633"/>
    <lineage>
        <taxon>Bacteria</taxon>
        <taxon>Pseudomonadati</taxon>
        <taxon>Pseudomonadota</taxon>
        <taxon>Alphaproteobacteria</taxon>
        <taxon>Rhodobacterales</taxon>
        <taxon>Roseobacteraceae</taxon>
        <taxon>Ponticoccus</taxon>
    </lineage>
</organism>
<reference evidence="2 3" key="1">
    <citation type="submission" date="2019-12" db="EMBL/GenBank/DDBJ databases">
        <title>Complete Genome Sequence of a Quorum-Sensing Bacterium,Rhodobacteraceae bacterium C31, Isolated from a marine microalgae symbiotic bacteria.</title>
        <authorList>
            <person name="Zhang Y."/>
        </authorList>
    </citation>
    <scope>NUCLEOTIDE SEQUENCE [LARGE SCALE GENOMIC DNA]</scope>
    <source>
        <strain evidence="2 3">C31</strain>
    </source>
</reference>
<evidence type="ECO:0000313" key="3">
    <source>
        <dbReference type="Proteomes" id="UP000596387"/>
    </source>
</evidence>
<keyword evidence="1" id="KW-1133">Transmembrane helix</keyword>
<dbReference type="RefSeq" id="WP_023850731.1">
    <property type="nucleotide sequence ID" value="NZ_CP047166.1"/>
</dbReference>
<sequence length="69" mass="7169">MNNSRLRKDETVPGLLLYRGKWGTDILATLAVALLASLALSLAGHPPVPGAPVLVIAPLWSGGAEALVR</sequence>
<keyword evidence="1" id="KW-0472">Membrane</keyword>